<reference evidence="2 3" key="1">
    <citation type="submission" date="2018-06" db="EMBL/GenBank/DDBJ databases">
        <title>Rhizobium wuzhouense sp. nov., isolated from roots of Oryza officinalis.</title>
        <authorList>
            <person name="Yuan T."/>
        </authorList>
    </citation>
    <scope>NUCLEOTIDE SEQUENCE [LARGE SCALE GENOMIC DNA]</scope>
    <source>
        <strain evidence="2 3">W44</strain>
    </source>
</reference>
<dbReference type="Proteomes" id="UP000247536">
    <property type="component" value="Unassembled WGS sequence"/>
</dbReference>
<proteinExistence type="predicted"/>
<dbReference type="RefSeq" id="WP_110793374.1">
    <property type="nucleotide sequence ID" value="NZ_QJRY01000008.1"/>
</dbReference>
<evidence type="ECO:0000313" key="3">
    <source>
        <dbReference type="Proteomes" id="UP000247536"/>
    </source>
</evidence>
<evidence type="ECO:0000259" key="1">
    <source>
        <dbReference type="Pfam" id="PF09509"/>
    </source>
</evidence>
<gene>
    <name evidence="2" type="ORF">DMY87_19860</name>
</gene>
<dbReference type="EMBL" id="QJRY01000008">
    <property type="protein sequence ID" value="PYB70728.1"/>
    <property type="molecule type" value="Genomic_DNA"/>
</dbReference>
<sequence length="244" mass="27567">MRELHQLVPSVDEFLILEPEELARPVLKALLLRSSNQPHFNKGNLVGELCTREPGGYPLTHQDDVQLAFMEAWVFLQSTGLVVPVPGTNGQNGWERLSRRGLRVAQDPDVNEFRAQLQFPRHLIHPRIVDAVWPLFLRGQYSAAVFQSMREVEIFTREAGGFPAEEHGLRLMRAAFHKDNGPLRDQSLPDQEREALANLVSGAMGVYKNPHSHRHVEMTDPVEAIEMIILASHILRIIDARKGG</sequence>
<dbReference type="Pfam" id="PF09509">
    <property type="entry name" value="Hypoth_Ymh"/>
    <property type="match status" value="1"/>
</dbReference>
<dbReference type="InterPro" id="IPR012654">
    <property type="entry name" value="CHP02391"/>
</dbReference>
<protein>
    <submittedName>
        <fullName evidence="2">TIGR02391 family protein</fullName>
    </submittedName>
</protein>
<keyword evidence="3" id="KW-1185">Reference proteome</keyword>
<accession>A0ABX5NNV0</accession>
<comment type="caution">
    <text evidence="2">The sequence shown here is derived from an EMBL/GenBank/DDBJ whole genome shotgun (WGS) entry which is preliminary data.</text>
</comment>
<organism evidence="2 3">
    <name type="scientific">Rhizobium wuzhouense</name>
    <dbReference type="NCBI Taxonomy" id="1986026"/>
    <lineage>
        <taxon>Bacteria</taxon>
        <taxon>Pseudomonadati</taxon>
        <taxon>Pseudomonadota</taxon>
        <taxon>Alphaproteobacteria</taxon>
        <taxon>Hyphomicrobiales</taxon>
        <taxon>Rhizobiaceae</taxon>
        <taxon>Rhizobium/Agrobacterium group</taxon>
        <taxon>Rhizobium</taxon>
    </lineage>
</organism>
<name>A0ABX5NNV0_9HYPH</name>
<feature type="domain" description="Conserved hypothetical protein CHP02391" evidence="1">
    <location>
        <begin position="124"/>
        <end position="238"/>
    </location>
</feature>
<dbReference type="NCBIfam" id="TIGR02391">
    <property type="entry name" value="hypoth_ymh"/>
    <property type="match status" value="1"/>
</dbReference>
<evidence type="ECO:0000313" key="2">
    <source>
        <dbReference type="EMBL" id="PYB70728.1"/>
    </source>
</evidence>